<gene>
    <name evidence="2" type="ORF">FHW18_005261</name>
</gene>
<proteinExistence type="predicted"/>
<sequence length="294" mass="31431">MTRPSPSTLINALREYPDLRKALRVTADGTVVGRFYEFDLASGFQRIVRLGAPIAADPHAAPTVVAYDAYARSSGQAGDTISPWGLFSRAAEDATVVWLDRLCRVVHTVNYVSQGGSNVPLHLRVHGRLLAAIAQDHGHTFRDMLDAMGVPLGVARGVSRGKSPENSAADTHGIVLQLPETATYDADLAAQLIGSYRRYGFGIALQASGAALAMARIKAFGPDVMKVDVRTLNQPEQQVPELLRAAEHGATQLVFTRIDNPRIAQTLAALGAAFGQGYFFDLPAAMLADAAVRA</sequence>
<evidence type="ECO:0000313" key="3">
    <source>
        <dbReference type="Proteomes" id="UP000542125"/>
    </source>
</evidence>
<keyword evidence="3" id="KW-1185">Reference proteome</keyword>
<dbReference type="InterPro" id="IPR001633">
    <property type="entry name" value="EAL_dom"/>
</dbReference>
<dbReference type="SMART" id="SM00052">
    <property type="entry name" value="EAL"/>
    <property type="match status" value="1"/>
</dbReference>
<dbReference type="EMBL" id="JACBYR010000003">
    <property type="protein sequence ID" value="NYE85942.1"/>
    <property type="molecule type" value="Genomic_DNA"/>
</dbReference>
<reference evidence="2 3" key="1">
    <citation type="submission" date="2020-07" db="EMBL/GenBank/DDBJ databases">
        <title>Genomic Encyclopedia of Type Strains, Phase IV (KMG-V): Genome sequencing to study the core and pangenomes of soil and plant-associated prokaryotes.</title>
        <authorList>
            <person name="Whitman W."/>
        </authorList>
    </citation>
    <scope>NUCLEOTIDE SEQUENCE [LARGE SCALE GENOMIC DNA]</scope>
    <source>
        <strain evidence="2 3">SAS40</strain>
    </source>
</reference>
<comment type="caution">
    <text evidence="2">The sequence shown here is derived from an EMBL/GenBank/DDBJ whole genome shotgun (WGS) entry which is preliminary data.</text>
</comment>
<evidence type="ECO:0000259" key="1">
    <source>
        <dbReference type="SMART" id="SM00052"/>
    </source>
</evidence>
<feature type="domain" description="EAL" evidence="1">
    <location>
        <begin position="79"/>
        <end position="288"/>
    </location>
</feature>
<dbReference type="Pfam" id="PF00563">
    <property type="entry name" value="EAL"/>
    <property type="match status" value="1"/>
</dbReference>
<dbReference type="Proteomes" id="UP000542125">
    <property type="component" value="Unassembled WGS sequence"/>
</dbReference>
<name>A0A7Y9IZL6_9BURK</name>
<evidence type="ECO:0000313" key="2">
    <source>
        <dbReference type="EMBL" id="NYE85942.1"/>
    </source>
</evidence>
<protein>
    <submittedName>
        <fullName evidence="2">EAL domain-containing protein (Putative c-di-GMP-specific phosphodiesterase class I)</fullName>
    </submittedName>
</protein>
<dbReference type="Gene3D" id="3.20.20.450">
    <property type="entry name" value="EAL domain"/>
    <property type="match status" value="1"/>
</dbReference>
<dbReference type="RefSeq" id="WP_179590503.1">
    <property type="nucleotide sequence ID" value="NZ_JACBYR010000003.1"/>
</dbReference>
<dbReference type="InterPro" id="IPR035919">
    <property type="entry name" value="EAL_sf"/>
</dbReference>
<organism evidence="2 3">
    <name type="scientific">Pigmentiphaga litoralis</name>
    <dbReference type="NCBI Taxonomy" id="516702"/>
    <lineage>
        <taxon>Bacteria</taxon>
        <taxon>Pseudomonadati</taxon>
        <taxon>Pseudomonadota</taxon>
        <taxon>Betaproteobacteria</taxon>
        <taxon>Burkholderiales</taxon>
        <taxon>Alcaligenaceae</taxon>
        <taxon>Pigmentiphaga</taxon>
    </lineage>
</organism>
<accession>A0A7Y9IZL6</accession>
<dbReference type="SUPFAM" id="SSF141868">
    <property type="entry name" value="EAL domain-like"/>
    <property type="match status" value="1"/>
</dbReference>
<dbReference type="AlphaFoldDB" id="A0A7Y9IZL6"/>